<feature type="region of interest" description="Disordered" evidence="1">
    <location>
        <begin position="223"/>
        <end position="261"/>
    </location>
</feature>
<feature type="domain" description="Thioredoxin" evidence="3">
    <location>
        <begin position="1"/>
        <end position="139"/>
    </location>
</feature>
<keyword evidence="2" id="KW-0812">Transmembrane</keyword>
<dbReference type="PROSITE" id="PS51352">
    <property type="entry name" value="THIOREDOXIN_2"/>
    <property type="match status" value="1"/>
</dbReference>
<dbReference type="AlphaFoldDB" id="A0AAW1QQM4"/>
<reference evidence="4 5" key="1">
    <citation type="journal article" date="2024" name="Nat. Commun.">
        <title>Phylogenomics reveals the evolutionary origins of lichenization in chlorophyte algae.</title>
        <authorList>
            <person name="Puginier C."/>
            <person name="Libourel C."/>
            <person name="Otte J."/>
            <person name="Skaloud P."/>
            <person name="Haon M."/>
            <person name="Grisel S."/>
            <person name="Petersen M."/>
            <person name="Berrin J.G."/>
            <person name="Delaux P.M."/>
            <person name="Dal Grande F."/>
            <person name="Keller J."/>
        </authorList>
    </citation>
    <scope>NUCLEOTIDE SEQUENCE [LARGE SCALE GENOMIC DNA]</scope>
    <source>
        <strain evidence="4 5">SAG 2043</strain>
    </source>
</reference>
<comment type="caution">
    <text evidence="4">The sequence shown here is derived from an EMBL/GenBank/DDBJ whole genome shotgun (WGS) entry which is preliminary data.</text>
</comment>
<feature type="transmembrane region" description="Helical" evidence="2">
    <location>
        <begin position="133"/>
        <end position="155"/>
    </location>
</feature>
<dbReference type="Proteomes" id="UP001489004">
    <property type="component" value="Unassembled WGS sequence"/>
</dbReference>
<dbReference type="CDD" id="cd02947">
    <property type="entry name" value="TRX_family"/>
    <property type="match status" value="1"/>
</dbReference>
<protein>
    <recommendedName>
        <fullName evidence="3">Thioredoxin domain-containing protein</fullName>
    </recommendedName>
</protein>
<evidence type="ECO:0000259" key="3">
    <source>
        <dbReference type="PROSITE" id="PS51352"/>
    </source>
</evidence>
<dbReference type="PANTHER" id="PTHR10438:SF463">
    <property type="entry name" value="THIOREDOXIN"/>
    <property type="match status" value="1"/>
</dbReference>
<organism evidence="4 5">
    <name type="scientific">[Myrmecia] bisecta</name>
    <dbReference type="NCBI Taxonomy" id="41462"/>
    <lineage>
        <taxon>Eukaryota</taxon>
        <taxon>Viridiplantae</taxon>
        <taxon>Chlorophyta</taxon>
        <taxon>core chlorophytes</taxon>
        <taxon>Trebouxiophyceae</taxon>
        <taxon>Trebouxiales</taxon>
        <taxon>Trebouxiaceae</taxon>
        <taxon>Myrmecia</taxon>
    </lineage>
</organism>
<gene>
    <name evidence="4" type="ORF">WJX72_002704</name>
</gene>
<name>A0AAW1QQM4_9CHLO</name>
<evidence type="ECO:0000256" key="2">
    <source>
        <dbReference type="SAM" id="Phobius"/>
    </source>
</evidence>
<keyword evidence="2" id="KW-0472">Membrane</keyword>
<proteinExistence type="predicted"/>
<dbReference type="InterPro" id="IPR050620">
    <property type="entry name" value="Thioredoxin_H-type-like"/>
</dbReference>
<evidence type="ECO:0000313" key="5">
    <source>
        <dbReference type="Proteomes" id="UP001489004"/>
    </source>
</evidence>
<keyword evidence="2" id="KW-1133">Transmembrane helix</keyword>
<dbReference type="SUPFAM" id="SSF52833">
    <property type="entry name" value="Thioredoxin-like"/>
    <property type="match status" value="1"/>
</dbReference>
<feature type="compositionally biased region" description="Acidic residues" evidence="1">
    <location>
        <begin position="231"/>
        <end position="241"/>
    </location>
</feature>
<dbReference type="Pfam" id="PF00085">
    <property type="entry name" value="Thioredoxin"/>
    <property type="match status" value="1"/>
</dbReference>
<evidence type="ECO:0000256" key="1">
    <source>
        <dbReference type="SAM" id="MobiDB-lite"/>
    </source>
</evidence>
<dbReference type="Gene3D" id="3.40.30.10">
    <property type="entry name" value="Glutaredoxin"/>
    <property type="match status" value="1"/>
</dbReference>
<keyword evidence="5" id="KW-1185">Reference proteome</keyword>
<dbReference type="EMBL" id="JALJOR010000002">
    <property type="protein sequence ID" value="KAK9823431.1"/>
    <property type="molecule type" value="Genomic_DNA"/>
</dbReference>
<dbReference type="InterPro" id="IPR013766">
    <property type="entry name" value="Thioredoxin_domain"/>
</dbReference>
<dbReference type="PANTHER" id="PTHR10438">
    <property type="entry name" value="THIOREDOXIN"/>
    <property type="match status" value="1"/>
</dbReference>
<sequence length="261" mass="29398">MAVRKQRKMKSLKGRVVRIQDKQHWDRVIDKLGSRLMLVHFSAAWNSVCQRFRPVLLELSQRAQFKHVVFAELDMGTAPEVADAIGVDKIPTFQAWRNGECVEEYVGGVPMKVVELLEKHAGERLGGESKRPWLQRILTGLLVASLVAAAGYIGFRHFTEPANSPARLRNKLQDVEARMKAVRKARAVAERKKRAREVAATRRELAELTQEAEVLRGKLQAETRAARDVGEVGDGEDEDGDVTPRMQHSNMGMYSDSDDDQ</sequence>
<dbReference type="InterPro" id="IPR036249">
    <property type="entry name" value="Thioredoxin-like_sf"/>
</dbReference>
<evidence type="ECO:0000313" key="4">
    <source>
        <dbReference type="EMBL" id="KAK9823431.1"/>
    </source>
</evidence>
<accession>A0AAW1QQM4</accession>